<evidence type="ECO:0000313" key="2">
    <source>
        <dbReference type="EMBL" id="MFC7219690.1"/>
    </source>
</evidence>
<protein>
    <submittedName>
        <fullName evidence="2">Uncharacterized protein</fullName>
    </submittedName>
</protein>
<dbReference type="RefSeq" id="WP_386415660.1">
    <property type="nucleotide sequence ID" value="NZ_JBHSZO010000023.1"/>
</dbReference>
<name>A0ABW2GJQ1_9ACTN</name>
<gene>
    <name evidence="2" type="ORF">ACFQLX_16195</name>
</gene>
<organism evidence="2 3">
    <name type="scientific">Streptomyces polyrhachis</name>
    <dbReference type="NCBI Taxonomy" id="1282885"/>
    <lineage>
        <taxon>Bacteria</taxon>
        <taxon>Bacillati</taxon>
        <taxon>Actinomycetota</taxon>
        <taxon>Actinomycetes</taxon>
        <taxon>Kitasatosporales</taxon>
        <taxon>Streptomycetaceae</taxon>
        <taxon>Streptomyces</taxon>
    </lineage>
</organism>
<reference evidence="3" key="1">
    <citation type="journal article" date="2019" name="Int. J. Syst. Evol. Microbiol.">
        <title>The Global Catalogue of Microorganisms (GCM) 10K type strain sequencing project: providing services to taxonomists for standard genome sequencing and annotation.</title>
        <authorList>
            <consortium name="The Broad Institute Genomics Platform"/>
            <consortium name="The Broad Institute Genome Sequencing Center for Infectious Disease"/>
            <person name="Wu L."/>
            <person name="Ma J."/>
        </authorList>
    </citation>
    <scope>NUCLEOTIDE SEQUENCE [LARGE SCALE GENOMIC DNA]</scope>
    <source>
        <strain evidence="3">CGMCC 1.13681</strain>
    </source>
</reference>
<feature type="region of interest" description="Disordered" evidence="1">
    <location>
        <begin position="68"/>
        <end position="88"/>
    </location>
</feature>
<comment type="caution">
    <text evidence="2">The sequence shown here is derived from an EMBL/GenBank/DDBJ whole genome shotgun (WGS) entry which is preliminary data.</text>
</comment>
<dbReference type="Proteomes" id="UP001596413">
    <property type="component" value="Unassembled WGS sequence"/>
</dbReference>
<evidence type="ECO:0000256" key="1">
    <source>
        <dbReference type="SAM" id="MobiDB-lite"/>
    </source>
</evidence>
<keyword evidence="3" id="KW-1185">Reference proteome</keyword>
<sequence>MPDELIHILAKALADLVISIDLSDDEDVPSDVATRWFEDSAHTLDHLIESDRGRLTALWQDLADREPNPARRQALRELPESFGLDDRD</sequence>
<accession>A0ABW2GJQ1</accession>
<dbReference type="EMBL" id="JBHSZO010000023">
    <property type="protein sequence ID" value="MFC7219690.1"/>
    <property type="molecule type" value="Genomic_DNA"/>
</dbReference>
<proteinExistence type="predicted"/>
<evidence type="ECO:0000313" key="3">
    <source>
        <dbReference type="Proteomes" id="UP001596413"/>
    </source>
</evidence>